<dbReference type="InterPro" id="IPR017896">
    <property type="entry name" value="4Fe4S_Fe-S-bd"/>
</dbReference>
<keyword evidence="2" id="KW-0479">Metal-binding</keyword>
<keyword evidence="1" id="KW-0004">4Fe-4S</keyword>
<dbReference type="Gene3D" id="3.40.950.10">
    <property type="entry name" value="Fe-only Hydrogenase (Larger Subunit), Chain L, domain 3"/>
    <property type="match status" value="1"/>
</dbReference>
<gene>
    <name evidence="7" type="ORF">LX24_01701</name>
</gene>
<reference evidence="7 8" key="1">
    <citation type="submission" date="2019-07" db="EMBL/GenBank/DDBJ databases">
        <title>Genomic Encyclopedia of Type Strains, Phase I: the one thousand microbial genomes (KMG-I) project.</title>
        <authorList>
            <person name="Kyrpides N."/>
        </authorList>
    </citation>
    <scope>NUCLEOTIDE SEQUENCE [LARGE SCALE GENOMIC DNA]</scope>
    <source>
        <strain evidence="7 8">DSM 6562</strain>
    </source>
</reference>
<dbReference type="PROSITE" id="PS51656">
    <property type="entry name" value="4FE4S"/>
    <property type="match status" value="1"/>
</dbReference>
<dbReference type="InterPro" id="IPR004108">
    <property type="entry name" value="Fe_hydrogenase_lsu_C"/>
</dbReference>
<evidence type="ECO:0000259" key="5">
    <source>
        <dbReference type="PROSITE" id="PS51379"/>
    </source>
</evidence>
<protein>
    <submittedName>
        <fullName evidence="7">Iron only hydrogenase large subunit-like protein</fullName>
    </submittedName>
</protein>
<dbReference type="PROSITE" id="PS00198">
    <property type="entry name" value="4FE4S_FER_1"/>
    <property type="match status" value="1"/>
</dbReference>
<dbReference type="Gene3D" id="3.30.70.20">
    <property type="match status" value="1"/>
</dbReference>
<evidence type="ECO:0000256" key="3">
    <source>
        <dbReference type="ARBA" id="ARBA00023004"/>
    </source>
</evidence>
<dbReference type="PROSITE" id="PS51379">
    <property type="entry name" value="4FE4S_FER_2"/>
    <property type="match status" value="1"/>
</dbReference>
<comment type="caution">
    <text evidence="7">The sequence shown here is derived from an EMBL/GenBank/DDBJ whole genome shotgun (WGS) entry which is preliminary data.</text>
</comment>
<dbReference type="Pfam" id="PF12838">
    <property type="entry name" value="Fer4_7"/>
    <property type="match status" value="1"/>
</dbReference>
<dbReference type="GO" id="GO:0051539">
    <property type="term" value="F:4 iron, 4 sulfur cluster binding"/>
    <property type="evidence" value="ECO:0007669"/>
    <property type="project" value="UniProtKB-KW"/>
</dbReference>
<evidence type="ECO:0000313" key="7">
    <source>
        <dbReference type="EMBL" id="TYO95350.1"/>
    </source>
</evidence>
<evidence type="ECO:0000313" key="8">
    <source>
        <dbReference type="Proteomes" id="UP000323166"/>
    </source>
</evidence>
<dbReference type="RefSeq" id="WP_166511704.1">
    <property type="nucleotide sequence ID" value="NZ_VNHM01000008.1"/>
</dbReference>
<dbReference type="Pfam" id="PF13426">
    <property type="entry name" value="PAS_9"/>
    <property type="match status" value="1"/>
</dbReference>
<accession>A0A5S4ZRT2</accession>
<dbReference type="SUPFAM" id="SSF55785">
    <property type="entry name" value="PYP-like sensor domain (PAS domain)"/>
    <property type="match status" value="1"/>
</dbReference>
<keyword evidence="3" id="KW-0408">Iron</keyword>
<dbReference type="AlphaFoldDB" id="A0A5S4ZRT2"/>
<feature type="domain" description="4Fe-4S" evidence="6">
    <location>
        <begin position="360"/>
        <end position="421"/>
    </location>
</feature>
<dbReference type="Gene3D" id="1.10.15.40">
    <property type="entry name" value="Electron transport complex subunit B, putative Fe-S cluster"/>
    <property type="match status" value="1"/>
</dbReference>
<dbReference type="InterPro" id="IPR000014">
    <property type="entry name" value="PAS"/>
</dbReference>
<proteinExistence type="predicted"/>
<dbReference type="SUPFAM" id="SSF53920">
    <property type="entry name" value="Fe-only hydrogenase"/>
    <property type="match status" value="1"/>
</dbReference>
<dbReference type="Pfam" id="PF04060">
    <property type="entry name" value="FeS"/>
    <property type="match status" value="1"/>
</dbReference>
<keyword evidence="4" id="KW-0411">Iron-sulfur</keyword>
<dbReference type="InterPro" id="IPR035965">
    <property type="entry name" value="PAS-like_dom_sf"/>
</dbReference>
<evidence type="ECO:0000259" key="6">
    <source>
        <dbReference type="PROSITE" id="PS51656"/>
    </source>
</evidence>
<dbReference type="EMBL" id="VNHM01000008">
    <property type="protein sequence ID" value="TYO95350.1"/>
    <property type="molecule type" value="Genomic_DNA"/>
</dbReference>
<evidence type="ECO:0000256" key="1">
    <source>
        <dbReference type="ARBA" id="ARBA00022485"/>
    </source>
</evidence>
<dbReference type="CDD" id="cd00130">
    <property type="entry name" value="PAS"/>
    <property type="match status" value="1"/>
</dbReference>
<name>A0A5S4ZRT2_9FIRM</name>
<sequence length="573" mass="63572">MIVTNEARCRDCYRCLRGCPVKAIRISTSEETGALYARVIDELCLKDARCVLTCPQKAKRVTSSLAEVRHSIKNGDFLVASVAPSFVVGFPLGDPGQMPALLRRLGFKKVQETSVGAALVARQHCRMGFERAFISSACPVVVNLVERHYPEVLPYLAPVVSPMIAHGRYLKESYPGCQTVFIGPCAAKKDEALVNGVDDAIDYVLGFDELWEWVLEENIDTVGLAADEFDGPRPGLARLFPIDGGMLKTVGVPKQADERFVTLSGLQNCIDFIKHLALGGNVLPGLVELLACPGGCINGPLMLGRDEGLFNRRRKVIEYQRSRCSSEGDDTATITDIDVKLLQRNYVNRKVVLPVPSEAEIKEILERSGKFEPEDELNCGACGFDTCRDKAVAVYQGNAQPEMCIPYMRKRAESMSNRVLGVMPNAVVILDDELIIRETNPAAGSLFNRSIRELVGQKLDQFLDISSFREVIETGKMINRTRNYDQIGKIVREIIFPMEKEKSIVGILVDITAEKRRHEQYELVKGQTISRAQEVITKQMTVAQEIAGLLGETTAETKVLLTKLIELMQEDPF</sequence>
<organism evidence="7 8">
    <name type="scientific">Desulfallas thermosapovorans DSM 6562</name>
    <dbReference type="NCBI Taxonomy" id="1121431"/>
    <lineage>
        <taxon>Bacteria</taxon>
        <taxon>Bacillati</taxon>
        <taxon>Bacillota</taxon>
        <taxon>Clostridia</taxon>
        <taxon>Eubacteriales</taxon>
        <taxon>Desulfallaceae</taxon>
        <taxon>Desulfallas</taxon>
    </lineage>
</organism>
<feature type="domain" description="4Fe-4S ferredoxin-type" evidence="5">
    <location>
        <begin position="1"/>
        <end position="29"/>
    </location>
</feature>
<dbReference type="InterPro" id="IPR009016">
    <property type="entry name" value="Fe_hydrogenase"/>
</dbReference>
<dbReference type="InterPro" id="IPR050340">
    <property type="entry name" value="Cytosolic_Fe-S_CAF"/>
</dbReference>
<dbReference type="Pfam" id="PF02906">
    <property type="entry name" value="Fe_hyd_lg_C"/>
    <property type="match status" value="1"/>
</dbReference>
<keyword evidence="8" id="KW-1185">Reference proteome</keyword>
<evidence type="ECO:0000256" key="2">
    <source>
        <dbReference type="ARBA" id="ARBA00022723"/>
    </source>
</evidence>
<evidence type="ECO:0000256" key="4">
    <source>
        <dbReference type="ARBA" id="ARBA00023014"/>
    </source>
</evidence>
<dbReference type="SUPFAM" id="SSF54862">
    <property type="entry name" value="4Fe-4S ferredoxins"/>
    <property type="match status" value="1"/>
</dbReference>
<dbReference type="SMART" id="SM00091">
    <property type="entry name" value="PAS"/>
    <property type="match status" value="1"/>
</dbReference>
<dbReference type="PANTHER" id="PTHR11615">
    <property type="entry name" value="NITRATE, FORMATE, IRON DEHYDROGENASE"/>
    <property type="match status" value="1"/>
</dbReference>
<dbReference type="GO" id="GO:0046872">
    <property type="term" value="F:metal ion binding"/>
    <property type="evidence" value="ECO:0007669"/>
    <property type="project" value="UniProtKB-KW"/>
</dbReference>
<dbReference type="InterPro" id="IPR017900">
    <property type="entry name" value="4Fe4S_Fe_S_CS"/>
</dbReference>
<dbReference type="Proteomes" id="UP000323166">
    <property type="component" value="Unassembled WGS sequence"/>
</dbReference>
<dbReference type="Gene3D" id="3.30.450.20">
    <property type="entry name" value="PAS domain"/>
    <property type="match status" value="1"/>
</dbReference>
<dbReference type="InterPro" id="IPR007202">
    <property type="entry name" value="4Fe-4S_dom"/>
</dbReference>